<organism evidence="5 6">
    <name type="scientific">Paenibacillus xylanexedens</name>
    <dbReference type="NCBI Taxonomy" id="528191"/>
    <lineage>
        <taxon>Bacteria</taxon>
        <taxon>Bacillati</taxon>
        <taxon>Bacillota</taxon>
        <taxon>Bacilli</taxon>
        <taxon>Bacillales</taxon>
        <taxon>Paenibacillaceae</taxon>
        <taxon>Paenibacillus</taxon>
    </lineage>
</organism>
<evidence type="ECO:0000256" key="1">
    <source>
        <dbReference type="ARBA" id="ARBA00004196"/>
    </source>
</evidence>
<comment type="subcellular location">
    <subcellularLocation>
        <location evidence="1">Cell envelope</location>
    </subcellularLocation>
</comment>
<proteinExistence type="predicted"/>
<dbReference type="Gene3D" id="2.60.40.10">
    <property type="entry name" value="Immunoglobulins"/>
    <property type="match status" value="1"/>
</dbReference>
<gene>
    <name evidence="5" type="ORF">J2Z28_001716</name>
</gene>
<evidence type="ECO:0000256" key="2">
    <source>
        <dbReference type="SAM" id="MobiDB-lite"/>
    </source>
</evidence>
<accession>A0ABS4RRY6</accession>
<evidence type="ECO:0000259" key="3">
    <source>
        <dbReference type="Pfam" id="PF07940"/>
    </source>
</evidence>
<dbReference type="EMBL" id="JAGIKV010000005">
    <property type="protein sequence ID" value="MBP2245100.1"/>
    <property type="molecule type" value="Genomic_DNA"/>
</dbReference>
<dbReference type="InterPro" id="IPR032518">
    <property type="entry name" value="HepII_N"/>
</dbReference>
<dbReference type="Pfam" id="PF16332">
    <property type="entry name" value="DUF4962"/>
    <property type="match status" value="1"/>
</dbReference>
<dbReference type="InterPro" id="IPR013783">
    <property type="entry name" value="Ig-like_fold"/>
</dbReference>
<evidence type="ECO:0000313" key="5">
    <source>
        <dbReference type="EMBL" id="MBP2245100.1"/>
    </source>
</evidence>
<protein>
    <recommendedName>
        <fullName evidence="7">Alginate lyase</fullName>
    </recommendedName>
</protein>
<feature type="domain" description="Heparinase II N-terminal" evidence="4">
    <location>
        <begin position="129"/>
        <end position="486"/>
    </location>
</feature>
<comment type="caution">
    <text evidence="5">The sequence shown here is derived from an EMBL/GenBank/DDBJ whole genome shotgun (WGS) entry which is preliminary data.</text>
</comment>
<dbReference type="InterPro" id="IPR012480">
    <property type="entry name" value="Hepar_II_III_C"/>
</dbReference>
<feature type="domain" description="Heparinase II/III-like C-terminal" evidence="3">
    <location>
        <begin position="522"/>
        <end position="702"/>
    </location>
</feature>
<evidence type="ECO:0000313" key="6">
    <source>
        <dbReference type="Proteomes" id="UP000810207"/>
    </source>
</evidence>
<dbReference type="InterPro" id="IPR012364">
    <property type="entry name" value="Oligosacch_lyase"/>
</dbReference>
<sequence>MEVKRKLAERSLYQPISGPFHVDYAPDEHTVLAENPPRFTWMAAQQEDENAYLLQVSASPSFQEAETMTFAPLPYNFFTPDRVFEPGDYYWRYALLVDHPVQQGSDSEADGVSQGKQGSEAEGHASQGKQGEMSAWSEVRRFTVPVGLPETPLPSRAQRYDSTDMSHPRLWLGERGLNALADGVASDSAYCGWDAFMANSVEPWANREPIREPQPYPENKRVAALWRQMYIDCQEVLYAIRHLSIAGRVLRDERLLETAKTWLLHVASWDTEGTTSRDYNDEAAFRVAAGLAWGYDWLHDELNSEEQEVVRRSLLRRTEQVAQHVMVRSKIHHVPYDSHAVRSLSSVLVPCCMSLLHEEQQAAQWLDYAIDYYACLYSPWGGSDGGWAEGPMYWTTGMAYVTEAMNLLRNYAGIDFFRRPFFQRTGDFPFYVYPPDARRASFGDQSTLGDPVNLKTGYLVRQLAGVTGNRWYQWYFERVRQSDPGTEGAFYNYGWWDFHFDELVYRHDYPQVEAESPVDIEPLKWFRDVGWVAMHHRMEDPDEHIMLLLKSSRYGSISHSHADQNSFTLHAFGEPLAADTGYYIAHGSSFHREWRRQTRSKNNLLIGGAGQYAENNKVLNMAATGQIEEAYWRDGDGYVRAVATDAYASTVPHVKRVVREIHFLQSSYFVIVDQIDLEKPDSVQWLFHALHPLELKGQSFRLNGTKAGLEGTFVYASSGELALSQTDQFAEVDPAEYEGLDRHYHLSAETRPATSHTIVTLLVPYKIEEPKYVPYFIDDQDHGIHLYFTDNGVTKKIEVSKTY</sequence>
<dbReference type="PANTHER" id="PTHR38045">
    <property type="entry name" value="CHROMOSOME 1, WHOLE GENOME SHOTGUN SEQUENCE"/>
    <property type="match status" value="1"/>
</dbReference>
<dbReference type="InterPro" id="IPR008929">
    <property type="entry name" value="Chondroitin_lyas"/>
</dbReference>
<dbReference type="Pfam" id="PF07940">
    <property type="entry name" value="Hepar_II_III_C"/>
    <property type="match status" value="1"/>
</dbReference>
<dbReference type="PANTHER" id="PTHR38045:SF1">
    <property type="entry name" value="HEPARINASE II_III-LIKE PROTEIN"/>
    <property type="match status" value="1"/>
</dbReference>
<reference evidence="5 6" key="1">
    <citation type="submission" date="2021-03" db="EMBL/GenBank/DDBJ databases">
        <title>Genomic Encyclopedia of Type Strains, Phase IV (KMG-IV): sequencing the most valuable type-strain genomes for metagenomic binning, comparative biology and taxonomic classification.</title>
        <authorList>
            <person name="Goeker M."/>
        </authorList>
    </citation>
    <scope>NUCLEOTIDE SEQUENCE [LARGE SCALE GENOMIC DNA]</scope>
    <source>
        <strain evidence="5 6">DSM 21292</strain>
    </source>
</reference>
<keyword evidence="6" id="KW-1185">Reference proteome</keyword>
<dbReference type="RefSeq" id="WP_211081888.1">
    <property type="nucleotide sequence ID" value="NZ_CBCSLC010000016.1"/>
</dbReference>
<evidence type="ECO:0000259" key="4">
    <source>
        <dbReference type="Pfam" id="PF16332"/>
    </source>
</evidence>
<feature type="region of interest" description="Disordered" evidence="2">
    <location>
        <begin position="103"/>
        <end position="134"/>
    </location>
</feature>
<evidence type="ECO:0008006" key="7">
    <source>
        <dbReference type="Google" id="ProtNLM"/>
    </source>
</evidence>
<name>A0ABS4RRY6_PAEXY</name>
<dbReference type="Gene3D" id="1.50.10.100">
    <property type="entry name" value="Chondroitin AC/alginate lyase"/>
    <property type="match status" value="1"/>
</dbReference>
<dbReference type="Proteomes" id="UP000810207">
    <property type="component" value="Unassembled WGS sequence"/>
</dbReference>
<dbReference type="PIRSF" id="PIRSF034409">
    <property type="entry name" value="Oligosach_lyase"/>
    <property type="match status" value="1"/>
</dbReference>
<dbReference type="Gene3D" id="2.70.98.70">
    <property type="match status" value="1"/>
</dbReference>
<dbReference type="SUPFAM" id="SSF48230">
    <property type="entry name" value="Chondroitin AC/alginate lyase"/>
    <property type="match status" value="1"/>
</dbReference>